<dbReference type="Proteomes" id="UP001311232">
    <property type="component" value="Unassembled WGS sequence"/>
</dbReference>
<evidence type="ECO:0000313" key="3">
    <source>
        <dbReference type="Proteomes" id="UP001311232"/>
    </source>
</evidence>
<sequence length="105" mass="12041">MSPPVNLVKTATLQKHERASTNRELDNQGSCHTEQCNTWRGTDVSLLNPQPVYKNGKKQNKKQTKNTDCYAKVYQNYKTILQPLEICPKILSCLQITDVHQRNLV</sequence>
<evidence type="ECO:0000313" key="2">
    <source>
        <dbReference type="EMBL" id="KAK5610496.1"/>
    </source>
</evidence>
<protein>
    <submittedName>
        <fullName evidence="2">Uncharacterized protein</fullName>
    </submittedName>
</protein>
<organism evidence="2 3">
    <name type="scientific">Crenichthys baileyi</name>
    <name type="common">White River springfish</name>
    <dbReference type="NCBI Taxonomy" id="28760"/>
    <lineage>
        <taxon>Eukaryota</taxon>
        <taxon>Metazoa</taxon>
        <taxon>Chordata</taxon>
        <taxon>Craniata</taxon>
        <taxon>Vertebrata</taxon>
        <taxon>Euteleostomi</taxon>
        <taxon>Actinopterygii</taxon>
        <taxon>Neopterygii</taxon>
        <taxon>Teleostei</taxon>
        <taxon>Neoteleostei</taxon>
        <taxon>Acanthomorphata</taxon>
        <taxon>Ovalentaria</taxon>
        <taxon>Atherinomorphae</taxon>
        <taxon>Cyprinodontiformes</taxon>
        <taxon>Goodeidae</taxon>
        <taxon>Crenichthys</taxon>
    </lineage>
</organism>
<comment type="caution">
    <text evidence="2">The sequence shown here is derived from an EMBL/GenBank/DDBJ whole genome shotgun (WGS) entry which is preliminary data.</text>
</comment>
<dbReference type="EMBL" id="JAHHUM010001564">
    <property type="protein sequence ID" value="KAK5610496.1"/>
    <property type="molecule type" value="Genomic_DNA"/>
</dbReference>
<name>A0AAV9RNE0_9TELE</name>
<keyword evidence="3" id="KW-1185">Reference proteome</keyword>
<feature type="region of interest" description="Disordered" evidence="1">
    <location>
        <begin position="1"/>
        <end position="32"/>
    </location>
</feature>
<gene>
    <name evidence="2" type="ORF">CRENBAI_004073</name>
</gene>
<proteinExistence type="predicted"/>
<accession>A0AAV9RNE0</accession>
<feature type="compositionally biased region" description="Basic and acidic residues" evidence="1">
    <location>
        <begin position="14"/>
        <end position="26"/>
    </location>
</feature>
<dbReference type="AlphaFoldDB" id="A0AAV9RNE0"/>
<evidence type="ECO:0000256" key="1">
    <source>
        <dbReference type="SAM" id="MobiDB-lite"/>
    </source>
</evidence>
<reference evidence="2 3" key="1">
    <citation type="submission" date="2021-06" db="EMBL/GenBank/DDBJ databases">
        <authorList>
            <person name="Palmer J.M."/>
        </authorList>
    </citation>
    <scope>NUCLEOTIDE SEQUENCE [LARGE SCALE GENOMIC DNA]</scope>
    <source>
        <strain evidence="2 3">MEX-2019</strain>
        <tissue evidence="2">Muscle</tissue>
    </source>
</reference>